<proteinExistence type="predicted"/>
<evidence type="ECO:0000256" key="1">
    <source>
        <dbReference type="SAM" id="Phobius"/>
    </source>
</evidence>
<keyword evidence="1" id="KW-1133">Transmembrane helix</keyword>
<name>A0A4P7W4N3_9BACT</name>
<accession>A0A4P7W4N3</accession>
<gene>
    <name evidence="2" type="ORF">E7747_09125</name>
</gene>
<evidence type="ECO:0000313" key="2">
    <source>
        <dbReference type="EMBL" id="QCD42430.1"/>
    </source>
</evidence>
<feature type="transmembrane region" description="Helical" evidence="1">
    <location>
        <begin position="7"/>
        <end position="24"/>
    </location>
</feature>
<protein>
    <submittedName>
        <fullName evidence="2">Uncharacterized protein</fullName>
    </submittedName>
</protein>
<dbReference type="RefSeq" id="WP_123398936.1">
    <property type="nucleotide sequence ID" value="NZ_CP039396.1"/>
</dbReference>
<organism evidence="2 3">
    <name type="scientific">Duncaniella dubosii</name>
    <dbReference type="NCBI Taxonomy" id="2518971"/>
    <lineage>
        <taxon>Bacteria</taxon>
        <taxon>Pseudomonadati</taxon>
        <taxon>Bacteroidota</taxon>
        <taxon>Bacteroidia</taxon>
        <taxon>Bacteroidales</taxon>
        <taxon>Muribaculaceae</taxon>
        <taxon>Duncaniella</taxon>
    </lineage>
</organism>
<dbReference type="AlphaFoldDB" id="A0A4P7W4N3"/>
<reference evidence="3" key="1">
    <citation type="submission" date="2019-02" db="EMBL/GenBank/DDBJ databases">
        <title>Isolation and identification of novel species under the genus Muribaculum.</title>
        <authorList>
            <person name="Miyake S."/>
            <person name="Ding Y."/>
            <person name="Low A."/>
            <person name="Soh M."/>
            <person name="Seedorf H."/>
        </authorList>
    </citation>
    <scope>NUCLEOTIDE SEQUENCE [LARGE SCALE GENOMIC DNA]</scope>
    <source>
        <strain evidence="3">H5</strain>
    </source>
</reference>
<evidence type="ECO:0000313" key="3">
    <source>
        <dbReference type="Proteomes" id="UP000297149"/>
    </source>
</evidence>
<dbReference type="EMBL" id="CP039396">
    <property type="protein sequence ID" value="QCD42430.1"/>
    <property type="molecule type" value="Genomic_DNA"/>
</dbReference>
<keyword evidence="1" id="KW-0472">Membrane</keyword>
<dbReference type="Proteomes" id="UP000297149">
    <property type="component" value="Chromosome"/>
</dbReference>
<sequence>MKQIDMRYLFLYGFVAIMLSYIVGCKTDKTTDSKTIEVVEVVDSIQSIPCGRVIEDTVVGHWTLITTIAPNDARIKIGENTFGDSSVFVTLSYDNCPVFINKEIRTKDLMGQEGEYQMYWGGGLHWYSDSTIYLTFGCFLPDTDDGWPLLYQIRKNGTYDIITEDYALGIDGYDIVSGFMTLYFSERAAGVAVRDMKTLFDRYCNEGCATKLLNGDIEIAYADTAFRNAVKTMAITWKTEDGSDNTSPKRFYVRWKPNPNDENVTDEAIMVVDYSKNKISKIEMVGREII</sequence>
<keyword evidence="1" id="KW-0812">Transmembrane</keyword>
<dbReference type="KEGG" id="ddb:E7747_09125"/>
<keyword evidence="3" id="KW-1185">Reference proteome</keyword>